<dbReference type="GO" id="GO:0016020">
    <property type="term" value="C:membrane"/>
    <property type="evidence" value="ECO:0007669"/>
    <property type="project" value="InterPro"/>
</dbReference>
<feature type="transmembrane region" description="Helical" evidence="3">
    <location>
        <begin position="12"/>
        <end position="32"/>
    </location>
</feature>
<sequence length="673" mass="73659">MKNKTSIGTIMAAVLIVAVMIPALVITTSSYIQTKNLLISRNDISKKSATNVLITSKQNLQAKVEQELKNLAYLQIFKSKFNDENINHTLKAIKSGNGDIKKITFASSKSSKSILNKGWYKGGLKNSGGIYWTAPYKDSEGDYIATASISIHNNEGQSGVLAMDTSYTGIQNTAMGIKVGRTGSATLISNSGRVVATNDISKSDGLQLGQNINKTELYKKIKQSKKMRGTLSIKGSNKIDEIYFDKVTSDSSTWVFSKVGKADLNKELNSLIMTAIWVIAITLVIVVIFSLIVSKMMSILVKQLSEYFIKAGRGELTIISPKAAKNSSWLNRIVHRILKPNEKGNEISRITALYNKMITSISELIDQVKEETRIVAQKSSLLMGLGNQTNKATEEVAQTITGIAEVTGVQAQETENSVTKLQKLSHITNGLSGNVEQMTKDSKEAAKLNEDNIKVSKDVEQNWKNELDKMEKLNQTVDSLDENIQNINKIISVINGVSHQTNLLALNASIEAASVGEEGKGFAVVATEIRKLSEKTKNSTKEIEEIIQKITKQSADMVSQTAASVAGGQKQTELIENAIDSSQEVFKKSSKLLGKIIEVEEYSKKIKEVQKDVLEKLEGVASSTEENAAGTEEVSANSEEVLATMVEFTRNIADLKEVSEVLEHGTEKFKTVK</sequence>
<dbReference type="Gene3D" id="1.10.287.950">
    <property type="entry name" value="Methyl-accepting chemotaxis protein"/>
    <property type="match status" value="1"/>
</dbReference>
<proteinExistence type="predicted"/>
<evidence type="ECO:0000313" key="5">
    <source>
        <dbReference type="EMBL" id="KRN08731.1"/>
    </source>
</evidence>
<keyword evidence="3" id="KW-0472">Membrane</keyword>
<keyword evidence="6" id="KW-1185">Reference proteome</keyword>
<dbReference type="OrthoDB" id="9760371at2"/>
<dbReference type="Pfam" id="PF00015">
    <property type="entry name" value="MCPsignal"/>
    <property type="match status" value="1"/>
</dbReference>
<dbReference type="GO" id="GO:0007165">
    <property type="term" value="P:signal transduction"/>
    <property type="evidence" value="ECO:0007669"/>
    <property type="project" value="UniProtKB-KW"/>
</dbReference>
<name>A0A0R2E0V8_9LACO</name>
<gene>
    <name evidence="5" type="ORF">FD00_GL001915</name>
</gene>
<dbReference type="InterPro" id="IPR004089">
    <property type="entry name" value="MCPsignal_dom"/>
</dbReference>
<feature type="transmembrane region" description="Helical" evidence="3">
    <location>
        <begin position="271"/>
        <end position="293"/>
    </location>
</feature>
<dbReference type="Gene3D" id="3.30.450.20">
    <property type="entry name" value="PAS domain"/>
    <property type="match status" value="2"/>
</dbReference>
<feature type="domain" description="Methyl-accepting transducer" evidence="4">
    <location>
        <begin position="385"/>
        <end position="642"/>
    </location>
</feature>
<dbReference type="SUPFAM" id="SSF58104">
    <property type="entry name" value="Methyl-accepting chemotaxis protein (MCP) signaling domain"/>
    <property type="match status" value="1"/>
</dbReference>
<dbReference type="Gene3D" id="6.10.340.10">
    <property type="match status" value="1"/>
</dbReference>
<comment type="caution">
    <text evidence="5">The sequence shown here is derived from an EMBL/GenBank/DDBJ whole genome shotgun (WGS) entry which is preliminary data.</text>
</comment>
<keyword evidence="3" id="KW-0812">Transmembrane</keyword>
<evidence type="ECO:0000256" key="1">
    <source>
        <dbReference type="ARBA" id="ARBA00023224"/>
    </source>
</evidence>
<keyword evidence="1 2" id="KW-0807">Transducer</keyword>
<organism evidence="5 6">
    <name type="scientific">Liquorilactobacillus mali KCTC 3596 = DSM 20444</name>
    <dbReference type="NCBI Taxonomy" id="1046596"/>
    <lineage>
        <taxon>Bacteria</taxon>
        <taxon>Bacillati</taxon>
        <taxon>Bacillota</taxon>
        <taxon>Bacilli</taxon>
        <taxon>Lactobacillales</taxon>
        <taxon>Lactobacillaceae</taxon>
        <taxon>Liquorilactobacillus</taxon>
    </lineage>
</organism>
<dbReference type="GeneID" id="98317370"/>
<protein>
    <submittedName>
        <fullName evidence="5">Methyl-accepting chemotaxis sensory transducer</fullName>
    </submittedName>
</protein>
<evidence type="ECO:0000256" key="3">
    <source>
        <dbReference type="SAM" id="Phobius"/>
    </source>
</evidence>
<dbReference type="Proteomes" id="UP000050898">
    <property type="component" value="Unassembled WGS sequence"/>
</dbReference>
<dbReference type="AlphaFoldDB" id="A0A0R2E0V8"/>
<reference evidence="5 6" key="1">
    <citation type="journal article" date="2015" name="Genome Announc.">
        <title>Expanding the biotechnology potential of lactobacilli through comparative genomics of 213 strains and associated genera.</title>
        <authorList>
            <person name="Sun Z."/>
            <person name="Harris H.M."/>
            <person name="McCann A."/>
            <person name="Guo C."/>
            <person name="Argimon S."/>
            <person name="Zhang W."/>
            <person name="Yang X."/>
            <person name="Jeffery I.B."/>
            <person name="Cooney J.C."/>
            <person name="Kagawa T.F."/>
            <person name="Liu W."/>
            <person name="Song Y."/>
            <person name="Salvetti E."/>
            <person name="Wrobel A."/>
            <person name="Rasinkangas P."/>
            <person name="Parkhill J."/>
            <person name="Rea M.C."/>
            <person name="O'Sullivan O."/>
            <person name="Ritari J."/>
            <person name="Douillard F.P."/>
            <person name="Paul Ross R."/>
            <person name="Yang R."/>
            <person name="Briner A.E."/>
            <person name="Felis G.E."/>
            <person name="de Vos W.M."/>
            <person name="Barrangou R."/>
            <person name="Klaenhammer T.R."/>
            <person name="Caufield P.W."/>
            <person name="Cui Y."/>
            <person name="Zhang H."/>
            <person name="O'Toole P.W."/>
        </authorList>
    </citation>
    <scope>NUCLEOTIDE SEQUENCE [LARGE SCALE GENOMIC DNA]</scope>
    <source>
        <strain evidence="5 6">DSM 20444</strain>
    </source>
</reference>
<evidence type="ECO:0000313" key="6">
    <source>
        <dbReference type="Proteomes" id="UP000050898"/>
    </source>
</evidence>
<dbReference type="PANTHER" id="PTHR32089:SF112">
    <property type="entry name" value="LYSOZYME-LIKE PROTEIN-RELATED"/>
    <property type="match status" value="1"/>
</dbReference>
<dbReference type="PANTHER" id="PTHR32089">
    <property type="entry name" value="METHYL-ACCEPTING CHEMOTAXIS PROTEIN MCPB"/>
    <property type="match status" value="1"/>
</dbReference>
<keyword evidence="3" id="KW-1133">Transmembrane helix</keyword>
<dbReference type="PATRIC" id="fig|1046596.6.peg.2011"/>
<evidence type="ECO:0000259" key="4">
    <source>
        <dbReference type="PROSITE" id="PS50111"/>
    </source>
</evidence>
<dbReference type="PROSITE" id="PS50111">
    <property type="entry name" value="CHEMOTAXIS_TRANSDUC_2"/>
    <property type="match status" value="1"/>
</dbReference>
<accession>A0A0R2E0V8</accession>
<dbReference type="RefSeq" id="WP_010078070.1">
    <property type="nucleotide sequence ID" value="NZ_AYYH01000052.1"/>
</dbReference>
<evidence type="ECO:0000256" key="2">
    <source>
        <dbReference type="PROSITE-ProRule" id="PRU00284"/>
    </source>
</evidence>
<dbReference type="Pfam" id="PF22673">
    <property type="entry name" value="MCP-like_PDC_1"/>
    <property type="match status" value="1"/>
</dbReference>
<dbReference type="SMART" id="SM00283">
    <property type="entry name" value="MA"/>
    <property type="match status" value="1"/>
</dbReference>
<dbReference type="EMBL" id="AYYH01000052">
    <property type="protein sequence ID" value="KRN08731.1"/>
    <property type="molecule type" value="Genomic_DNA"/>
</dbReference>